<dbReference type="InterPro" id="IPR017927">
    <property type="entry name" value="FAD-bd_FR_type"/>
</dbReference>
<evidence type="ECO:0000256" key="2">
    <source>
        <dbReference type="ARBA" id="ARBA00001974"/>
    </source>
</evidence>
<dbReference type="AlphaFoldDB" id="N1QT22"/>
<dbReference type="ExpressionAtlas" id="N1QT22">
    <property type="expression patterns" value="baseline"/>
</dbReference>
<dbReference type="Gene3D" id="3.40.50.80">
    <property type="entry name" value="Nucleotide-binding domain of ferredoxin-NADP reductase (FNR) module"/>
    <property type="match status" value="1"/>
</dbReference>
<dbReference type="PRINTS" id="PR00371">
    <property type="entry name" value="FPNCR"/>
</dbReference>
<dbReference type="InterPro" id="IPR029039">
    <property type="entry name" value="Flavoprotein-like_sf"/>
</dbReference>
<evidence type="ECO:0000313" key="8">
    <source>
        <dbReference type="EnsemblPlants" id="EMT02104"/>
    </source>
</evidence>
<dbReference type="InterPro" id="IPR003097">
    <property type="entry name" value="CysJ-like_FAD-binding"/>
</dbReference>
<keyword evidence="5" id="KW-0274">FAD</keyword>
<dbReference type="PRINTS" id="PR00369">
    <property type="entry name" value="FLAVODOXIN"/>
</dbReference>
<dbReference type="Gene3D" id="3.40.50.360">
    <property type="match status" value="1"/>
</dbReference>
<dbReference type="GO" id="GO:0005829">
    <property type="term" value="C:cytosol"/>
    <property type="evidence" value="ECO:0007669"/>
    <property type="project" value="TreeGrafter"/>
</dbReference>
<comment type="cofactor">
    <cofactor evidence="2">
        <name>FAD</name>
        <dbReference type="ChEBI" id="CHEBI:57692"/>
    </cofactor>
</comment>
<protein>
    <submittedName>
        <fullName evidence="8">NADPH-dependent diflavin oxidoreductase 1</fullName>
    </submittedName>
</protein>
<dbReference type="InterPro" id="IPR008254">
    <property type="entry name" value="Flavodoxin/NO_synth"/>
</dbReference>
<dbReference type="GO" id="GO:0016491">
    <property type="term" value="F:oxidoreductase activity"/>
    <property type="evidence" value="ECO:0007669"/>
    <property type="project" value="UniProtKB-KW"/>
</dbReference>
<accession>N1QT22</accession>
<dbReference type="EnsemblPlants" id="EMT02104">
    <property type="protein sequence ID" value="EMT02104"/>
    <property type="gene ID" value="F775_04191"/>
</dbReference>
<dbReference type="GO" id="GO:0050660">
    <property type="term" value="F:flavin adenine dinucleotide binding"/>
    <property type="evidence" value="ECO:0007669"/>
    <property type="project" value="TreeGrafter"/>
</dbReference>
<dbReference type="PANTHER" id="PTHR19384">
    <property type="entry name" value="NITRIC OXIDE SYNTHASE-RELATED"/>
    <property type="match status" value="1"/>
</dbReference>
<dbReference type="Pfam" id="PF00175">
    <property type="entry name" value="NAD_binding_1"/>
    <property type="match status" value="1"/>
</dbReference>
<dbReference type="PROSITE" id="PS50902">
    <property type="entry name" value="FLAVODOXIN_LIKE"/>
    <property type="match status" value="1"/>
</dbReference>
<organism evidence="8">
    <name type="scientific">Aegilops tauschii</name>
    <name type="common">Tausch's goatgrass</name>
    <name type="synonym">Aegilops squarrosa</name>
    <dbReference type="NCBI Taxonomy" id="37682"/>
    <lineage>
        <taxon>Eukaryota</taxon>
        <taxon>Viridiplantae</taxon>
        <taxon>Streptophyta</taxon>
        <taxon>Embryophyta</taxon>
        <taxon>Tracheophyta</taxon>
        <taxon>Spermatophyta</taxon>
        <taxon>Magnoliopsida</taxon>
        <taxon>Liliopsida</taxon>
        <taxon>Poales</taxon>
        <taxon>Poaceae</taxon>
        <taxon>BOP clade</taxon>
        <taxon>Pooideae</taxon>
        <taxon>Triticodae</taxon>
        <taxon>Triticeae</taxon>
        <taxon>Triticinae</taxon>
        <taxon>Aegilops</taxon>
    </lineage>
</organism>
<evidence type="ECO:0000256" key="7">
    <source>
        <dbReference type="ARBA" id="ARBA00023002"/>
    </source>
</evidence>
<comment type="cofactor">
    <cofactor evidence="1">
        <name>FMN</name>
        <dbReference type="ChEBI" id="CHEBI:58210"/>
    </cofactor>
</comment>
<dbReference type="PANTHER" id="PTHR19384:SF113">
    <property type="entry name" value="FAD-BINDING FR-TYPE DOMAIN-CONTAINING PROTEIN"/>
    <property type="match status" value="1"/>
</dbReference>
<evidence type="ECO:0000256" key="1">
    <source>
        <dbReference type="ARBA" id="ARBA00001917"/>
    </source>
</evidence>
<dbReference type="GO" id="GO:0010181">
    <property type="term" value="F:FMN binding"/>
    <property type="evidence" value="ECO:0007669"/>
    <property type="project" value="InterPro"/>
</dbReference>
<name>N1QT22_AEGTA</name>
<proteinExistence type="predicted"/>
<evidence type="ECO:0000256" key="4">
    <source>
        <dbReference type="ARBA" id="ARBA00022643"/>
    </source>
</evidence>
<dbReference type="FunFam" id="3.40.50.80:FF:000032">
    <property type="entry name" value="NADPH-dependent diflavin oxidoreductase 1"/>
    <property type="match status" value="1"/>
</dbReference>
<dbReference type="Pfam" id="PF00667">
    <property type="entry name" value="FAD_binding_1"/>
    <property type="match status" value="1"/>
</dbReference>
<dbReference type="SUPFAM" id="SSF63380">
    <property type="entry name" value="Riboflavin synthase domain-like"/>
    <property type="match status" value="1"/>
</dbReference>
<dbReference type="Gene3D" id="1.20.990.10">
    <property type="entry name" value="NADPH-cytochrome p450 Reductase, Chain A, domain 3"/>
    <property type="match status" value="1"/>
</dbReference>
<dbReference type="PROSITE" id="PS51384">
    <property type="entry name" value="FAD_FR"/>
    <property type="match status" value="1"/>
</dbReference>
<dbReference type="SUPFAM" id="SSF52218">
    <property type="entry name" value="Flavoproteins"/>
    <property type="match status" value="1"/>
</dbReference>
<dbReference type="InterPro" id="IPR039261">
    <property type="entry name" value="FNR_nucleotide-bd"/>
</dbReference>
<dbReference type="Gene3D" id="2.40.30.10">
    <property type="entry name" value="Translation factors"/>
    <property type="match status" value="1"/>
</dbReference>
<dbReference type="GO" id="GO:0031090">
    <property type="term" value="C:organelle membrane"/>
    <property type="evidence" value="ECO:0007669"/>
    <property type="project" value="UniProtKB-ARBA"/>
</dbReference>
<reference evidence="8" key="1">
    <citation type="submission" date="2015-06" db="UniProtKB">
        <authorList>
            <consortium name="EnsemblPlants"/>
        </authorList>
    </citation>
    <scope>IDENTIFICATION</scope>
</reference>
<keyword evidence="4" id="KW-0288">FMN</keyword>
<keyword evidence="6" id="KW-0521">NADP</keyword>
<evidence type="ECO:0000256" key="3">
    <source>
        <dbReference type="ARBA" id="ARBA00022630"/>
    </source>
</evidence>
<dbReference type="InterPro" id="IPR017938">
    <property type="entry name" value="Riboflavin_synthase-like_b-brl"/>
</dbReference>
<dbReference type="InterPro" id="IPR001709">
    <property type="entry name" value="Flavoprot_Pyr_Nucl_cyt_Rdtase"/>
</dbReference>
<keyword evidence="3" id="KW-0285">Flavoprotein</keyword>
<keyword evidence="7" id="KW-0560">Oxidoreductase</keyword>
<dbReference type="InterPro" id="IPR001094">
    <property type="entry name" value="Flavdoxin-like"/>
</dbReference>
<dbReference type="SUPFAM" id="SSF52343">
    <property type="entry name" value="Ferredoxin reductase-like, C-terminal NADP-linked domain"/>
    <property type="match status" value="1"/>
</dbReference>
<evidence type="ECO:0000256" key="5">
    <source>
        <dbReference type="ARBA" id="ARBA00022827"/>
    </source>
</evidence>
<sequence>MAPSSSPLPGRLVILYSSQTGNAIDAAERVGREAEHGGCPAVEVLSTDSFNPSCLPDERFMIFIVSTMGQGDPPDSMKDFWKYLLRNHLGVRWLKGLHYAVFGLGDSSYRECNFPAIKLDQRIFDLGAKRITERGLGDDQHSLGFCMSSSPDSKILIEKARSMSPALKCHNSIEPLHMLQMVTNQRLTKGDTDRDVRHFELEDWRSAISYQVGDVLEILPSQNPSLVDDFIKRCNLDPDCYITVRTKGGDKVPKDPIKLKTFVALTMDVMSYFATDEREKAKLRDYTSPEGRGDLYRYNQKENRTVLEVLADFPSVQMPFEWLVQLTPPLKKRAFSISSSPLVHPNQIHLTVSVVSWLTPWKRTRHGLCSTWLAGLSPNEGSLPRPRPSVPLLLIGPGTGCAPFRAFVEERAAQSVADPTVAPVLFFFGCRNQESDFLYKDFWLKHAQGQGGVLSHEKVGGFFTAFSRDQPRKVYVQDKIKEQGARVLDMLCSESFKAAIYVAGSSTGMPADVTAALEEVLCQEGGVPREDASGWLKDLKRADQPPDGTHNHRIKVQLLKVLLRLMLKNNILIKDNLLKRGWSSQVDMADSGGPPDNVEDLVGDWALVKEDRRKTEEACMNIKMVLEEAYTISHGYVNVIRAINSNHLSTSLVSLVNRLFYRSIRGSLT</sequence>
<dbReference type="InterPro" id="IPR023173">
    <property type="entry name" value="NADPH_Cyt_P450_Rdtase_alpha"/>
</dbReference>
<dbReference type="Pfam" id="PF00258">
    <property type="entry name" value="Flavodoxin_1"/>
    <property type="match status" value="1"/>
</dbReference>
<dbReference type="InterPro" id="IPR001433">
    <property type="entry name" value="OxRdtase_FAD/NAD-bd"/>
</dbReference>
<evidence type="ECO:0000256" key="6">
    <source>
        <dbReference type="ARBA" id="ARBA00022857"/>
    </source>
</evidence>